<sequence length="24" mass="2628">MMPSFLYFSPIGYTEGKSQGAKST</sequence>
<protein>
    <submittedName>
        <fullName evidence="1">Uncharacterized protein</fullName>
    </submittedName>
</protein>
<name>A0A0E9STU9_ANGAN</name>
<dbReference type="EMBL" id="GBXM01064619">
    <property type="protein sequence ID" value="JAH43958.1"/>
    <property type="molecule type" value="Transcribed_RNA"/>
</dbReference>
<reference evidence="1" key="2">
    <citation type="journal article" date="2015" name="Fish Shellfish Immunol.">
        <title>Early steps in the European eel (Anguilla anguilla)-Vibrio vulnificus interaction in the gills: Role of the RtxA13 toxin.</title>
        <authorList>
            <person name="Callol A."/>
            <person name="Pajuelo D."/>
            <person name="Ebbesson L."/>
            <person name="Teles M."/>
            <person name="MacKenzie S."/>
            <person name="Amaro C."/>
        </authorList>
    </citation>
    <scope>NUCLEOTIDE SEQUENCE</scope>
</reference>
<dbReference type="AlphaFoldDB" id="A0A0E9STU9"/>
<accession>A0A0E9STU9</accession>
<organism evidence="1">
    <name type="scientific">Anguilla anguilla</name>
    <name type="common">European freshwater eel</name>
    <name type="synonym">Muraena anguilla</name>
    <dbReference type="NCBI Taxonomy" id="7936"/>
    <lineage>
        <taxon>Eukaryota</taxon>
        <taxon>Metazoa</taxon>
        <taxon>Chordata</taxon>
        <taxon>Craniata</taxon>
        <taxon>Vertebrata</taxon>
        <taxon>Euteleostomi</taxon>
        <taxon>Actinopterygii</taxon>
        <taxon>Neopterygii</taxon>
        <taxon>Teleostei</taxon>
        <taxon>Anguilliformes</taxon>
        <taxon>Anguillidae</taxon>
        <taxon>Anguilla</taxon>
    </lineage>
</organism>
<proteinExistence type="predicted"/>
<evidence type="ECO:0000313" key="1">
    <source>
        <dbReference type="EMBL" id="JAH43958.1"/>
    </source>
</evidence>
<reference evidence="1" key="1">
    <citation type="submission" date="2014-11" db="EMBL/GenBank/DDBJ databases">
        <authorList>
            <person name="Amaro Gonzalez C."/>
        </authorList>
    </citation>
    <scope>NUCLEOTIDE SEQUENCE</scope>
</reference>